<dbReference type="PANTHER" id="PTHR30419:SF28">
    <property type="entry name" value="HTH-TYPE TRANSCRIPTIONAL REGULATOR BSDA"/>
    <property type="match status" value="1"/>
</dbReference>
<dbReference type="PRINTS" id="PR00039">
    <property type="entry name" value="HTHLYSR"/>
</dbReference>
<evidence type="ECO:0000256" key="4">
    <source>
        <dbReference type="ARBA" id="ARBA00023163"/>
    </source>
</evidence>
<protein>
    <submittedName>
        <fullName evidence="6">LysR family transcriptional regulator</fullName>
    </submittedName>
</protein>
<feature type="domain" description="HTH lysR-type" evidence="5">
    <location>
        <begin position="1"/>
        <end position="58"/>
    </location>
</feature>
<name>A0ABY6Z3M8_9BACL</name>
<gene>
    <name evidence="6" type="ORF">NZD86_00675</name>
</gene>
<dbReference type="PROSITE" id="PS50931">
    <property type="entry name" value="HTH_LYSR"/>
    <property type="match status" value="1"/>
</dbReference>
<dbReference type="InterPro" id="IPR000847">
    <property type="entry name" value="LysR_HTH_N"/>
</dbReference>
<dbReference type="SUPFAM" id="SSF53850">
    <property type="entry name" value="Periplasmic binding protein-like II"/>
    <property type="match status" value="1"/>
</dbReference>
<comment type="similarity">
    <text evidence="1">Belongs to the LysR transcriptional regulatory family.</text>
</comment>
<dbReference type="InterPro" id="IPR036388">
    <property type="entry name" value="WH-like_DNA-bd_sf"/>
</dbReference>
<evidence type="ECO:0000256" key="1">
    <source>
        <dbReference type="ARBA" id="ARBA00009437"/>
    </source>
</evidence>
<evidence type="ECO:0000313" key="7">
    <source>
        <dbReference type="Proteomes" id="UP001164803"/>
    </source>
</evidence>
<organism evidence="6 7">
    <name type="scientific">Alicyclobacillus dauci</name>
    <dbReference type="NCBI Taxonomy" id="1475485"/>
    <lineage>
        <taxon>Bacteria</taxon>
        <taxon>Bacillati</taxon>
        <taxon>Bacillota</taxon>
        <taxon>Bacilli</taxon>
        <taxon>Bacillales</taxon>
        <taxon>Alicyclobacillaceae</taxon>
        <taxon>Alicyclobacillus</taxon>
    </lineage>
</organism>
<dbReference type="Gene3D" id="1.10.10.10">
    <property type="entry name" value="Winged helix-like DNA-binding domain superfamily/Winged helix DNA-binding domain"/>
    <property type="match status" value="1"/>
</dbReference>
<reference evidence="6" key="1">
    <citation type="submission" date="2022-08" db="EMBL/GenBank/DDBJ databases">
        <title>Alicyclobacillus dauci DSM2870, complete genome.</title>
        <authorList>
            <person name="Wang Q."/>
            <person name="Cai R."/>
            <person name="Wang Z."/>
        </authorList>
    </citation>
    <scope>NUCLEOTIDE SEQUENCE</scope>
    <source>
        <strain evidence="6">DSM 28700</strain>
    </source>
</reference>
<dbReference type="InterPro" id="IPR005119">
    <property type="entry name" value="LysR_subst-bd"/>
</dbReference>
<sequence>MQLQQLQYFCTVANMESFTKAAAHLSISQPALSRYIRSLEDELGVALFDRIGRSVRLNSFGRAFLFRIERALGEIATGLQEVRELDDPLSGTVAFGFYLTFGFHLVPDIIGKFHQQYPQVEFKLHQNSTQWIMDKLLSGEVDLCMTSPIEPRKGIAWRKLVEEELFVYLPIGHPLADRSSINLSELSNEFFISLKEGNAIRTQTEELCKSVGFTPVFRFEGEDVPTVASMVAAGLGATLIPAFSGIKTIKQIPVLNPVCRREIALAWLEERKLAPSAELFRHFILHEFDQA</sequence>
<proteinExistence type="inferred from homology"/>
<keyword evidence="4" id="KW-0804">Transcription</keyword>
<dbReference type="PANTHER" id="PTHR30419">
    <property type="entry name" value="HTH-TYPE TRANSCRIPTIONAL REGULATOR YBHD"/>
    <property type="match status" value="1"/>
</dbReference>
<dbReference type="Pfam" id="PF00126">
    <property type="entry name" value="HTH_1"/>
    <property type="match status" value="1"/>
</dbReference>
<evidence type="ECO:0000313" key="6">
    <source>
        <dbReference type="EMBL" id="WAH37128.1"/>
    </source>
</evidence>
<keyword evidence="2" id="KW-0805">Transcription regulation</keyword>
<dbReference type="Proteomes" id="UP001164803">
    <property type="component" value="Chromosome"/>
</dbReference>
<keyword evidence="3" id="KW-0238">DNA-binding</keyword>
<evidence type="ECO:0000259" key="5">
    <source>
        <dbReference type="PROSITE" id="PS50931"/>
    </source>
</evidence>
<evidence type="ECO:0000256" key="3">
    <source>
        <dbReference type="ARBA" id="ARBA00023125"/>
    </source>
</evidence>
<dbReference type="SUPFAM" id="SSF46785">
    <property type="entry name" value="Winged helix' DNA-binding domain"/>
    <property type="match status" value="1"/>
</dbReference>
<dbReference type="RefSeq" id="WP_268044573.1">
    <property type="nucleotide sequence ID" value="NZ_CP104064.1"/>
</dbReference>
<dbReference type="Pfam" id="PF03466">
    <property type="entry name" value="LysR_substrate"/>
    <property type="match status" value="1"/>
</dbReference>
<dbReference type="CDD" id="cd08434">
    <property type="entry name" value="PBP2_GltC_like"/>
    <property type="match status" value="1"/>
</dbReference>
<dbReference type="EMBL" id="CP104064">
    <property type="protein sequence ID" value="WAH37128.1"/>
    <property type="molecule type" value="Genomic_DNA"/>
</dbReference>
<dbReference type="InterPro" id="IPR036390">
    <property type="entry name" value="WH_DNA-bd_sf"/>
</dbReference>
<accession>A0ABY6Z3M8</accession>
<keyword evidence="7" id="KW-1185">Reference proteome</keyword>
<dbReference type="Gene3D" id="3.40.190.10">
    <property type="entry name" value="Periplasmic binding protein-like II"/>
    <property type="match status" value="2"/>
</dbReference>
<evidence type="ECO:0000256" key="2">
    <source>
        <dbReference type="ARBA" id="ARBA00023015"/>
    </source>
</evidence>
<dbReference type="InterPro" id="IPR050950">
    <property type="entry name" value="HTH-type_LysR_regulators"/>
</dbReference>